<dbReference type="InterPro" id="IPR006531">
    <property type="entry name" value="Gp5/Vgr_OB"/>
</dbReference>
<feature type="region of interest" description="Disordered" evidence="1">
    <location>
        <begin position="99"/>
        <end position="133"/>
    </location>
</feature>
<comment type="caution">
    <text evidence="3">The sequence shown here is derived from an EMBL/GenBank/DDBJ whole genome shotgun (WGS) entry which is preliminary data.</text>
</comment>
<name>A0ABT7FEN1_9RHOB</name>
<feature type="domain" description="Gp5/Type VI secretion system Vgr protein OB-fold" evidence="2">
    <location>
        <begin position="22"/>
        <end position="98"/>
    </location>
</feature>
<feature type="compositionally biased region" description="Polar residues" evidence="1">
    <location>
        <begin position="214"/>
        <end position="226"/>
    </location>
</feature>
<sequence>MTLDELARAFERLVENRYYGKYPGIVTDVDDPSGVGRLRARVPEIFGEDTPSGWAVPAAPVGGGANRGFFALPDVGDTVWIEFQAGDLTRPIWAGTFWGAPGSTGGQDDLGTASGSEAPEGADSPAGPGQNVWRTSAGHLISLDDEGGVVVVAEAAGAEIRITAQGEVTIKADTIKLGDSAGQKLVLGDAFQTLFNSHTHPTGVGPSGPPAQPMTAQHLSRVSSTE</sequence>
<evidence type="ECO:0000256" key="1">
    <source>
        <dbReference type="SAM" id="MobiDB-lite"/>
    </source>
</evidence>
<gene>
    <name evidence="3" type="ORF">QO034_10500</name>
</gene>
<evidence type="ECO:0000313" key="4">
    <source>
        <dbReference type="Proteomes" id="UP001227126"/>
    </source>
</evidence>
<dbReference type="RefSeq" id="WP_284485483.1">
    <property type="nucleotide sequence ID" value="NZ_JASNJE010000010.1"/>
</dbReference>
<protein>
    <submittedName>
        <fullName evidence="3">Phage baseplate assembly protein V</fullName>
    </submittedName>
</protein>
<dbReference type="Gene3D" id="2.40.50.230">
    <property type="entry name" value="Gp5 N-terminal domain"/>
    <property type="match status" value="1"/>
</dbReference>
<dbReference type="Pfam" id="PF04717">
    <property type="entry name" value="Phage_base_V"/>
    <property type="match status" value="1"/>
</dbReference>
<evidence type="ECO:0000313" key="3">
    <source>
        <dbReference type="EMBL" id="MDK3073542.1"/>
    </source>
</evidence>
<keyword evidence="4" id="KW-1185">Reference proteome</keyword>
<proteinExistence type="predicted"/>
<dbReference type="SUPFAM" id="SSF69255">
    <property type="entry name" value="gp5 N-terminal domain-like"/>
    <property type="match status" value="1"/>
</dbReference>
<dbReference type="EMBL" id="JASNJE010000010">
    <property type="protein sequence ID" value="MDK3073542.1"/>
    <property type="molecule type" value="Genomic_DNA"/>
</dbReference>
<dbReference type="InterPro" id="IPR037026">
    <property type="entry name" value="Vgr_OB-fold_dom_sf"/>
</dbReference>
<feature type="region of interest" description="Disordered" evidence="1">
    <location>
        <begin position="197"/>
        <end position="226"/>
    </location>
</feature>
<reference evidence="3 4" key="1">
    <citation type="submission" date="2023-05" db="EMBL/GenBank/DDBJ databases">
        <title>Sedimentitalea sp. nov. JM2-8.</title>
        <authorList>
            <person name="Huang J."/>
        </authorList>
    </citation>
    <scope>NUCLEOTIDE SEQUENCE [LARGE SCALE GENOMIC DNA]</scope>
    <source>
        <strain evidence="3 4">JM2-8</strain>
    </source>
</reference>
<organism evidence="3 4">
    <name type="scientific">Sedimentitalea xiamensis</name>
    <dbReference type="NCBI Taxonomy" id="3050037"/>
    <lineage>
        <taxon>Bacteria</taxon>
        <taxon>Pseudomonadati</taxon>
        <taxon>Pseudomonadota</taxon>
        <taxon>Alphaproteobacteria</taxon>
        <taxon>Rhodobacterales</taxon>
        <taxon>Paracoccaceae</taxon>
        <taxon>Sedimentitalea</taxon>
    </lineage>
</organism>
<accession>A0ABT7FEN1</accession>
<evidence type="ECO:0000259" key="2">
    <source>
        <dbReference type="Pfam" id="PF04717"/>
    </source>
</evidence>
<dbReference type="Proteomes" id="UP001227126">
    <property type="component" value="Unassembled WGS sequence"/>
</dbReference>